<sequence>MLPSLGAPTLDVLVHVAPEGRDCLYDGRVYTRLCLQSGCCTSESSRFVLTRSTVNGKEVTVLQRVTLTFLLLLVVRSRVYDKSTYDLDISTRILASSDEVVRWNFITYGSLAQMDHLKSFEEILNSSFKLEIESQLIYIYRIRHRFQHGQDKIHDGRKKRIIKKIWCDSLFVYQVVPRNKQATAGKATRLTNKTKIHYGLLKEPDFHIAVRKGGRFCGIQINRRKRRILCCPSEQSGNEKFSRSNEIRGVDLDIPYIITSFRHFSLPQVAKYPARFGCDHHVGFSPGSLLYFGREVENEVTQSRTPKQQIGDIENIRRLSGVASNEETSPTTPK</sequence>
<dbReference type="EMBL" id="JH430149">
    <property type="status" value="NOT_ANNOTATED_CDS"/>
    <property type="molecule type" value="Genomic_DNA"/>
</dbReference>
<dbReference type="Proteomes" id="UP000014500">
    <property type="component" value="Unassembled WGS sequence"/>
</dbReference>
<reference evidence="2" key="2">
    <citation type="submission" date="2015-02" db="UniProtKB">
        <authorList>
            <consortium name="EnsemblMetazoa"/>
        </authorList>
    </citation>
    <scope>IDENTIFICATION</scope>
</reference>
<proteinExistence type="predicted"/>
<dbReference type="EnsemblMetazoa" id="SMAR000590-RA">
    <property type="protein sequence ID" value="SMAR000590-PA"/>
    <property type="gene ID" value="SMAR000590"/>
</dbReference>
<evidence type="ECO:0000313" key="3">
    <source>
        <dbReference type="Proteomes" id="UP000014500"/>
    </source>
</evidence>
<dbReference type="HOGENOM" id="CLU_832411_0_0_1"/>
<feature type="compositionally biased region" description="Polar residues" evidence="1">
    <location>
        <begin position="322"/>
        <end position="334"/>
    </location>
</feature>
<accession>T1II98</accession>
<feature type="region of interest" description="Disordered" evidence="1">
    <location>
        <begin position="315"/>
        <end position="334"/>
    </location>
</feature>
<organism evidence="2 3">
    <name type="scientific">Strigamia maritima</name>
    <name type="common">European centipede</name>
    <name type="synonym">Geophilus maritimus</name>
    <dbReference type="NCBI Taxonomy" id="126957"/>
    <lineage>
        <taxon>Eukaryota</taxon>
        <taxon>Metazoa</taxon>
        <taxon>Ecdysozoa</taxon>
        <taxon>Arthropoda</taxon>
        <taxon>Myriapoda</taxon>
        <taxon>Chilopoda</taxon>
        <taxon>Pleurostigmophora</taxon>
        <taxon>Geophilomorpha</taxon>
        <taxon>Linotaeniidae</taxon>
        <taxon>Strigamia</taxon>
    </lineage>
</organism>
<evidence type="ECO:0000256" key="1">
    <source>
        <dbReference type="SAM" id="MobiDB-lite"/>
    </source>
</evidence>
<keyword evidence="3" id="KW-1185">Reference proteome</keyword>
<name>T1II98_STRMM</name>
<reference evidence="3" key="1">
    <citation type="submission" date="2011-05" db="EMBL/GenBank/DDBJ databases">
        <authorList>
            <person name="Richards S.R."/>
            <person name="Qu J."/>
            <person name="Jiang H."/>
            <person name="Jhangiani S.N."/>
            <person name="Agravi P."/>
            <person name="Goodspeed R."/>
            <person name="Gross S."/>
            <person name="Mandapat C."/>
            <person name="Jackson L."/>
            <person name="Mathew T."/>
            <person name="Pu L."/>
            <person name="Thornton R."/>
            <person name="Saada N."/>
            <person name="Wilczek-Boney K.B."/>
            <person name="Lee S."/>
            <person name="Kovar C."/>
            <person name="Wu Y."/>
            <person name="Scherer S.E."/>
            <person name="Worley K.C."/>
            <person name="Muzny D.M."/>
            <person name="Gibbs R."/>
        </authorList>
    </citation>
    <scope>NUCLEOTIDE SEQUENCE</scope>
    <source>
        <strain evidence="3">Brora</strain>
    </source>
</reference>
<evidence type="ECO:0000313" key="2">
    <source>
        <dbReference type="EnsemblMetazoa" id="SMAR000590-PA"/>
    </source>
</evidence>
<dbReference type="AlphaFoldDB" id="T1II98"/>
<protein>
    <submittedName>
        <fullName evidence="2">Uncharacterized protein</fullName>
    </submittedName>
</protein>